<comment type="caution">
    <text evidence="1">The sequence shown here is derived from an EMBL/GenBank/DDBJ whole genome shotgun (WGS) entry which is preliminary data.</text>
</comment>
<dbReference type="EMBL" id="MCFG01000030">
    <property type="protein sequence ID" value="ORX85760.1"/>
    <property type="molecule type" value="Genomic_DNA"/>
</dbReference>
<keyword evidence="2" id="KW-1185">Reference proteome</keyword>
<accession>A0A1Y1XJ22</accession>
<dbReference type="Proteomes" id="UP000193944">
    <property type="component" value="Unassembled WGS sequence"/>
</dbReference>
<dbReference type="OrthoDB" id="27962at2759"/>
<dbReference type="AlphaFoldDB" id="A0A1Y1XJ22"/>
<name>A0A1Y1XJ22_9FUNG</name>
<dbReference type="STRING" id="1754192.A0A1Y1XJ22"/>
<evidence type="ECO:0000313" key="2">
    <source>
        <dbReference type="Proteomes" id="UP000193944"/>
    </source>
</evidence>
<evidence type="ECO:0000313" key="1">
    <source>
        <dbReference type="EMBL" id="ORX85760.1"/>
    </source>
</evidence>
<gene>
    <name evidence="1" type="ORF">BCR32DRAFT_275971</name>
</gene>
<organism evidence="1 2">
    <name type="scientific">Anaeromyces robustus</name>
    <dbReference type="NCBI Taxonomy" id="1754192"/>
    <lineage>
        <taxon>Eukaryota</taxon>
        <taxon>Fungi</taxon>
        <taxon>Fungi incertae sedis</taxon>
        <taxon>Chytridiomycota</taxon>
        <taxon>Chytridiomycota incertae sedis</taxon>
        <taxon>Neocallimastigomycetes</taxon>
        <taxon>Neocallimastigales</taxon>
        <taxon>Neocallimastigaceae</taxon>
        <taxon>Anaeromyces</taxon>
    </lineage>
</organism>
<reference evidence="1 2" key="1">
    <citation type="submission" date="2016-08" db="EMBL/GenBank/DDBJ databases">
        <title>A Parts List for Fungal Cellulosomes Revealed by Comparative Genomics.</title>
        <authorList>
            <consortium name="DOE Joint Genome Institute"/>
            <person name="Haitjema C.H."/>
            <person name="Gilmore S.P."/>
            <person name="Henske J.K."/>
            <person name="Solomon K.V."/>
            <person name="De Groot R."/>
            <person name="Kuo A."/>
            <person name="Mondo S.J."/>
            <person name="Salamov A.A."/>
            <person name="Labutti K."/>
            <person name="Zhao Z."/>
            <person name="Chiniquy J."/>
            <person name="Barry K."/>
            <person name="Brewer H.M."/>
            <person name="Purvine S.O."/>
            <person name="Wright A.T."/>
            <person name="Boxma B."/>
            <person name="Van Alen T."/>
            <person name="Hackstein J.H."/>
            <person name="Baker S.E."/>
            <person name="Grigoriev I.V."/>
            <person name="O'Malley M.A."/>
        </authorList>
    </citation>
    <scope>NUCLEOTIDE SEQUENCE [LARGE SCALE GENOMIC DNA]</scope>
    <source>
        <strain evidence="1 2">S4</strain>
    </source>
</reference>
<sequence length="61" mass="7139">MSLLDYAELSKIRILLVPIGNLDSEIFQKHVEDISCIDRIPLQELSQPVVTSRKNYLYKYE</sequence>
<protein>
    <submittedName>
        <fullName evidence="1">Uncharacterized protein</fullName>
    </submittedName>
</protein>
<reference evidence="1 2" key="2">
    <citation type="submission" date="2016-08" db="EMBL/GenBank/DDBJ databases">
        <title>Pervasive Adenine N6-methylation of Active Genes in Fungi.</title>
        <authorList>
            <consortium name="DOE Joint Genome Institute"/>
            <person name="Mondo S.J."/>
            <person name="Dannebaum R.O."/>
            <person name="Kuo R.C."/>
            <person name="Labutti K."/>
            <person name="Haridas S."/>
            <person name="Kuo A."/>
            <person name="Salamov A."/>
            <person name="Ahrendt S.R."/>
            <person name="Lipzen A."/>
            <person name="Sullivan W."/>
            <person name="Andreopoulos W.B."/>
            <person name="Clum A."/>
            <person name="Lindquist E."/>
            <person name="Daum C."/>
            <person name="Ramamoorthy G.K."/>
            <person name="Gryganskyi A."/>
            <person name="Culley D."/>
            <person name="Magnuson J.K."/>
            <person name="James T.Y."/>
            <person name="O'Malley M.A."/>
            <person name="Stajich J.E."/>
            <person name="Spatafora J.W."/>
            <person name="Visel A."/>
            <person name="Grigoriev I.V."/>
        </authorList>
    </citation>
    <scope>NUCLEOTIDE SEQUENCE [LARGE SCALE GENOMIC DNA]</scope>
    <source>
        <strain evidence="1 2">S4</strain>
    </source>
</reference>
<proteinExistence type="predicted"/>